<evidence type="ECO:0000256" key="3">
    <source>
        <dbReference type="ARBA" id="ARBA00022691"/>
    </source>
</evidence>
<evidence type="ECO:0000256" key="2">
    <source>
        <dbReference type="ARBA" id="ARBA00022485"/>
    </source>
</evidence>
<dbReference type="GO" id="GO:0016491">
    <property type="term" value="F:oxidoreductase activity"/>
    <property type="evidence" value="ECO:0007669"/>
    <property type="project" value="UniProtKB-KW"/>
</dbReference>
<evidence type="ECO:0000256" key="4">
    <source>
        <dbReference type="ARBA" id="ARBA00022723"/>
    </source>
</evidence>
<dbReference type="SUPFAM" id="SSF102114">
    <property type="entry name" value="Radical SAM enzymes"/>
    <property type="match status" value="1"/>
</dbReference>
<dbReference type="Gene3D" id="3.80.30.20">
    <property type="entry name" value="tm_1862 like domain"/>
    <property type="match status" value="1"/>
</dbReference>
<dbReference type="SFLD" id="SFLDS00029">
    <property type="entry name" value="Radical_SAM"/>
    <property type="match status" value="1"/>
</dbReference>
<keyword evidence="2" id="KW-0004">4Fe-4S</keyword>
<evidence type="ECO:0000256" key="5">
    <source>
        <dbReference type="ARBA" id="ARBA00023004"/>
    </source>
</evidence>
<dbReference type="InterPro" id="IPR039661">
    <property type="entry name" value="ELP3"/>
</dbReference>
<evidence type="ECO:0000259" key="7">
    <source>
        <dbReference type="PROSITE" id="PS51918"/>
    </source>
</evidence>
<dbReference type="InterPro" id="IPR058240">
    <property type="entry name" value="rSAM_sf"/>
</dbReference>
<keyword evidence="4" id="KW-0479">Metal-binding</keyword>
<dbReference type="SMART" id="SM00729">
    <property type="entry name" value="Elp3"/>
    <property type="match status" value="1"/>
</dbReference>
<dbReference type="InterPro" id="IPR032432">
    <property type="entry name" value="Radical_SAM_C"/>
</dbReference>
<dbReference type="GO" id="GO:0051539">
    <property type="term" value="F:4 iron, 4 sulfur cluster binding"/>
    <property type="evidence" value="ECO:0007669"/>
    <property type="project" value="UniProtKB-KW"/>
</dbReference>
<dbReference type="InterPro" id="IPR007197">
    <property type="entry name" value="rSAM"/>
</dbReference>
<sequence length="269" mass="29020">MAKKKRLIIPVFTPFGGCPHKCVFCDQRGITGQSGMPTIEEVSAKITEYLVTWKGSGRREVAFYGGSFTGLPAGVQQEYLGAAKAFVDAGKIDGLRISTRPDYIDADVIERLPGFKVEVVELGVQSLDNEVLALSGRGHGVKSVEAAVGLLKEAGIEVGLQLMPGLPGDSEERILETARAAAALAPAFVRIYPTLVLRDTALAELYDAGRYAAWSLTDMVEVLRKVNRVFEKAGIKIIRMGLHSSKELEHSLIDGPYHPDLRGLVAKAG</sequence>
<gene>
    <name evidence="8" type="ORF">MNBD_DELTA02-316</name>
</gene>
<dbReference type="CDD" id="cd01335">
    <property type="entry name" value="Radical_SAM"/>
    <property type="match status" value="1"/>
</dbReference>
<keyword evidence="6" id="KW-0411">Iron-sulfur</keyword>
<feature type="domain" description="Radical SAM core" evidence="7">
    <location>
        <begin position="1"/>
        <end position="236"/>
    </location>
</feature>
<reference evidence="8" key="1">
    <citation type="submission" date="2018-06" db="EMBL/GenBank/DDBJ databases">
        <authorList>
            <person name="Zhirakovskaya E."/>
        </authorList>
    </citation>
    <scope>NUCLEOTIDE SEQUENCE</scope>
</reference>
<accession>A0A3B0VX86</accession>
<name>A0A3B0VX86_9ZZZZ</name>
<evidence type="ECO:0000256" key="1">
    <source>
        <dbReference type="ARBA" id="ARBA00001966"/>
    </source>
</evidence>
<dbReference type="PANTHER" id="PTHR11135:SF0">
    <property type="entry name" value="ELONGATOR COMPLEX PROTEIN 3"/>
    <property type="match status" value="1"/>
</dbReference>
<proteinExistence type="predicted"/>
<keyword evidence="5" id="KW-0408">Iron</keyword>
<evidence type="ECO:0000313" key="8">
    <source>
        <dbReference type="EMBL" id="VAW36004.1"/>
    </source>
</evidence>
<dbReference type="AlphaFoldDB" id="A0A3B0VX86"/>
<dbReference type="EMBL" id="UOEZ01000035">
    <property type="protein sequence ID" value="VAW36004.1"/>
    <property type="molecule type" value="Genomic_DNA"/>
</dbReference>
<dbReference type="InterPro" id="IPR006638">
    <property type="entry name" value="Elp3/MiaA/NifB-like_rSAM"/>
</dbReference>
<keyword evidence="3" id="KW-0949">S-adenosyl-L-methionine</keyword>
<dbReference type="PROSITE" id="PS51918">
    <property type="entry name" value="RADICAL_SAM"/>
    <property type="match status" value="1"/>
</dbReference>
<comment type="cofactor">
    <cofactor evidence="1">
        <name>[4Fe-4S] cluster</name>
        <dbReference type="ChEBI" id="CHEBI:49883"/>
    </cofactor>
</comment>
<dbReference type="SFLD" id="SFLDG01086">
    <property type="entry name" value="elongater_protein-like"/>
    <property type="match status" value="1"/>
</dbReference>
<dbReference type="EC" id="1.-.-.-" evidence="8"/>
<dbReference type="GO" id="GO:0005737">
    <property type="term" value="C:cytoplasm"/>
    <property type="evidence" value="ECO:0007669"/>
    <property type="project" value="TreeGrafter"/>
</dbReference>
<dbReference type="GO" id="GO:0046872">
    <property type="term" value="F:metal ion binding"/>
    <property type="evidence" value="ECO:0007669"/>
    <property type="project" value="UniProtKB-KW"/>
</dbReference>
<dbReference type="Pfam" id="PF04055">
    <property type="entry name" value="Radical_SAM"/>
    <property type="match status" value="1"/>
</dbReference>
<protein>
    <submittedName>
        <fullName evidence="8">Oxygen-independent coproporphyrinogen III oxidase</fullName>
        <ecNumber evidence="8">1.-.-.-</ecNumber>
    </submittedName>
</protein>
<dbReference type="InterPro" id="IPR023404">
    <property type="entry name" value="rSAM_horseshoe"/>
</dbReference>
<keyword evidence="8" id="KW-0560">Oxidoreductase</keyword>
<evidence type="ECO:0000256" key="6">
    <source>
        <dbReference type="ARBA" id="ARBA00023014"/>
    </source>
</evidence>
<dbReference type="PANTHER" id="PTHR11135">
    <property type="entry name" value="HISTONE ACETYLTRANSFERASE-RELATED"/>
    <property type="match status" value="1"/>
</dbReference>
<dbReference type="GO" id="GO:0002926">
    <property type="term" value="P:tRNA wobble base 5-methoxycarbonylmethyl-2-thiouridinylation"/>
    <property type="evidence" value="ECO:0007669"/>
    <property type="project" value="TreeGrafter"/>
</dbReference>
<dbReference type="SFLD" id="SFLDG01082">
    <property type="entry name" value="B12-binding_domain_containing"/>
    <property type="match status" value="1"/>
</dbReference>
<organism evidence="8">
    <name type="scientific">hydrothermal vent metagenome</name>
    <dbReference type="NCBI Taxonomy" id="652676"/>
    <lineage>
        <taxon>unclassified sequences</taxon>
        <taxon>metagenomes</taxon>
        <taxon>ecological metagenomes</taxon>
    </lineage>
</organism>
<dbReference type="Pfam" id="PF16199">
    <property type="entry name" value="Radical_SAM_C"/>
    <property type="match status" value="1"/>
</dbReference>